<dbReference type="InterPro" id="IPR024882">
    <property type="entry name" value="NUP58/p45/49"/>
</dbReference>
<evidence type="ECO:0000256" key="4">
    <source>
        <dbReference type="ARBA" id="ARBA00022927"/>
    </source>
</evidence>
<reference evidence="9" key="1">
    <citation type="submission" date="2022-07" db="EMBL/GenBank/DDBJ databases">
        <title>Phylogenomic reconstructions and comparative analyses of Kickxellomycotina fungi.</title>
        <authorList>
            <person name="Reynolds N.K."/>
            <person name="Stajich J.E."/>
            <person name="Barry K."/>
            <person name="Grigoriev I.V."/>
            <person name="Crous P."/>
            <person name="Smith M.E."/>
        </authorList>
    </citation>
    <scope>NUCLEOTIDE SEQUENCE</scope>
    <source>
        <strain evidence="9">NBRC 105414</strain>
    </source>
</reference>
<name>A0A9W8LDR3_9FUNG</name>
<evidence type="ECO:0000256" key="2">
    <source>
        <dbReference type="ARBA" id="ARBA00022448"/>
    </source>
</evidence>
<feature type="region of interest" description="Disordered" evidence="8">
    <location>
        <begin position="281"/>
        <end position="309"/>
    </location>
</feature>
<evidence type="ECO:0000256" key="8">
    <source>
        <dbReference type="SAM" id="MobiDB-lite"/>
    </source>
</evidence>
<evidence type="ECO:0000256" key="1">
    <source>
        <dbReference type="ARBA" id="ARBA00004567"/>
    </source>
</evidence>
<organism evidence="9 10">
    <name type="scientific">Coemansia javaensis</name>
    <dbReference type="NCBI Taxonomy" id="2761396"/>
    <lineage>
        <taxon>Eukaryota</taxon>
        <taxon>Fungi</taxon>
        <taxon>Fungi incertae sedis</taxon>
        <taxon>Zoopagomycota</taxon>
        <taxon>Kickxellomycotina</taxon>
        <taxon>Kickxellomycetes</taxon>
        <taxon>Kickxellales</taxon>
        <taxon>Kickxellaceae</taxon>
        <taxon>Coemansia</taxon>
    </lineage>
</organism>
<accession>A0A9W8LDR3</accession>
<keyword evidence="5" id="KW-0811">Translocation</keyword>
<evidence type="ECO:0000256" key="5">
    <source>
        <dbReference type="ARBA" id="ARBA00023010"/>
    </source>
</evidence>
<keyword evidence="7" id="KW-0539">Nucleus</keyword>
<dbReference type="GO" id="GO:0051028">
    <property type="term" value="P:mRNA transport"/>
    <property type="evidence" value="ECO:0007669"/>
    <property type="project" value="UniProtKB-KW"/>
</dbReference>
<keyword evidence="3" id="KW-0509">mRNA transport</keyword>
<keyword evidence="2" id="KW-0813">Transport</keyword>
<protein>
    <submittedName>
        <fullName evidence="9">Uncharacterized protein</fullName>
    </submittedName>
</protein>
<dbReference type="EMBL" id="JANBUL010000296">
    <property type="protein sequence ID" value="KAJ2777379.1"/>
    <property type="molecule type" value="Genomic_DNA"/>
</dbReference>
<dbReference type="GO" id="GO:0005643">
    <property type="term" value="C:nuclear pore"/>
    <property type="evidence" value="ECO:0007669"/>
    <property type="project" value="UniProtKB-SubCell"/>
</dbReference>
<evidence type="ECO:0000256" key="7">
    <source>
        <dbReference type="ARBA" id="ARBA00023242"/>
    </source>
</evidence>
<keyword evidence="10" id="KW-1185">Reference proteome</keyword>
<dbReference type="GO" id="GO:0008139">
    <property type="term" value="F:nuclear localization sequence binding"/>
    <property type="evidence" value="ECO:0007669"/>
    <property type="project" value="InterPro"/>
</dbReference>
<comment type="caution">
    <text evidence="9">The sequence shown here is derived from an EMBL/GenBank/DDBJ whole genome shotgun (WGS) entry which is preliminary data.</text>
</comment>
<evidence type="ECO:0000313" key="10">
    <source>
        <dbReference type="Proteomes" id="UP001140217"/>
    </source>
</evidence>
<dbReference type="GO" id="GO:0017056">
    <property type="term" value="F:structural constituent of nuclear pore"/>
    <property type="evidence" value="ECO:0007669"/>
    <property type="project" value="InterPro"/>
</dbReference>
<sequence length="355" mass="35968">MFGSAFGASSGAKPAAFGASAFGSSGTPAFGTAPAFGSSTFGSTTTAAPAFGGSGFGAAGSTAAAAAAASQGAGLAGITGKTRFVDLPEAVQKMLCEIERHKQVQVQIGSSIMADETGREVQSVGRQVQRLGQELAVVRMTLAGDRALVEDARQQVNFAVKHAEKGASLVAHATDDGSWAQSGLTPLQVANRQKALLALQGGGGGGSGDQAAAALLGGDQAGDGGGGGGGLAVDPFEAVRRIQVASMHHDAPSDYCWAWLTRAEAAAQLLGDRLDQLERHVAGAAAAQQQQQQQQQPPLDHHSARPPPRAVADVIQHQNDSLIAIAGRVAALDDDVRRLARRLGIKSSASAAPWA</sequence>
<proteinExistence type="predicted"/>
<feature type="compositionally biased region" description="Low complexity" evidence="8">
    <location>
        <begin position="284"/>
        <end position="296"/>
    </location>
</feature>
<evidence type="ECO:0000256" key="6">
    <source>
        <dbReference type="ARBA" id="ARBA00023132"/>
    </source>
</evidence>
<comment type="subcellular location">
    <subcellularLocation>
        <location evidence="1">Nucleus</location>
        <location evidence="1">Nuclear pore complex</location>
    </subcellularLocation>
</comment>
<dbReference type="GO" id="GO:0015031">
    <property type="term" value="P:protein transport"/>
    <property type="evidence" value="ECO:0007669"/>
    <property type="project" value="UniProtKB-KW"/>
</dbReference>
<evidence type="ECO:0000313" key="9">
    <source>
        <dbReference type="EMBL" id="KAJ2777379.1"/>
    </source>
</evidence>
<dbReference type="AlphaFoldDB" id="A0A9W8LDR3"/>
<dbReference type="PANTHER" id="PTHR13437:SF2">
    <property type="entry name" value="NUCLEOPORIN P58_P45"/>
    <property type="match status" value="1"/>
</dbReference>
<keyword evidence="6" id="KW-0906">Nuclear pore complex</keyword>
<dbReference type="Proteomes" id="UP001140217">
    <property type="component" value="Unassembled WGS sequence"/>
</dbReference>
<evidence type="ECO:0000256" key="3">
    <source>
        <dbReference type="ARBA" id="ARBA00022816"/>
    </source>
</evidence>
<gene>
    <name evidence="9" type="ORF">H4R18_005184</name>
</gene>
<dbReference type="Gene3D" id="6.10.140.1350">
    <property type="match status" value="1"/>
</dbReference>
<keyword evidence="4" id="KW-0653">Protein transport</keyword>
<dbReference type="PANTHER" id="PTHR13437">
    <property type="entry name" value="NUCLEOPORIN P58/P45 NUCLEOPORIN-LIKE PROTEIN 1"/>
    <property type="match status" value="1"/>
</dbReference>
<dbReference type="OrthoDB" id="2538017at2759"/>